<reference evidence="2" key="1">
    <citation type="submission" date="2021-02" db="EMBL/GenBank/DDBJ databases">
        <authorList>
            <person name="Dougan E. K."/>
            <person name="Rhodes N."/>
            <person name="Thang M."/>
            <person name="Chan C."/>
        </authorList>
    </citation>
    <scope>NUCLEOTIDE SEQUENCE</scope>
</reference>
<feature type="region of interest" description="Disordered" evidence="1">
    <location>
        <begin position="1"/>
        <end position="89"/>
    </location>
</feature>
<evidence type="ECO:0000313" key="2">
    <source>
        <dbReference type="EMBL" id="CAE8623526.1"/>
    </source>
</evidence>
<dbReference type="EMBL" id="CAJNNV010028188">
    <property type="protein sequence ID" value="CAE8623526.1"/>
    <property type="molecule type" value="Genomic_DNA"/>
</dbReference>
<organism evidence="2 3">
    <name type="scientific">Polarella glacialis</name>
    <name type="common">Dinoflagellate</name>
    <dbReference type="NCBI Taxonomy" id="89957"/>
    <lineage>
        <taxon>Eukaryota</taxon>
        <taxon>Sar</taxon>
        <taxon>Alveolata</taxon>
        <taxon>Dinophyceae</taxon>
        <taxon>Suessiales</taxon>
        <taxon>Suessiaceae</taxon>
        <taxon>Polarella</taxon>
    </lineage>
</organism>
<gene>
    <name evidence="2" type="ORF">PGLA1383_LOCUS40790</name>
</gene>
<proteinExistence type="predicted"/>
<name>A0A813GEY4_POLGL</name>
<accession>A0A813GEY4</accession>
<feature type="compositionally biased region" description="Pro residues" evidence="1">
    <location>
        <begin position="1"/>
        <end position="14"/>
    </location>
</feature>
<feature type="compositionally biased region" description="Low complexity" evidence="1">
    <location>
        <begin position="392"/>
        <end position="402"/>
    </location>
</feature>
<evidence type="ECO:0000313" key="3">
    <source>
        <dbReference type="Proteomes" id="UP000654075"/>
    </source>
</evidence>
<keyword evidence="3" id="KW-1185">Reference proteome</keyword>
<evidence type="ECO:0000256" key="1">
    <source>
        <dbReference type="SAM" id="MobiDB-lite"/>
    </source>
</evidence>
<comment type="caution">
    <text evidence="2">The sequence shown here is derived from an EMBL/GenBank/DDBJ whole genome shotgun (WGS) entry which is preliminary data.</text>
</comment>
<feature type="non-terminal residue" evidence="2">
    <location>
        <position position="1"/>
    </location>
</feature>
<feature type="compositionally biased region" description="Low complexity" evidence="1">
    <location>
        <begin position="35"/>
        <end position="50"/>
    </location>
</feature>
<protein>
    <submittedName>
        <fullName evidence="2">Uncharacterized protein</fullName>
    </submittedName>
</protein>
<feature type="compositionally biased region" description="Pro residues" evidence="1">
    <location>
        <begin position="57"/>
        <end position="80"/>
    </location>
</feature>
<dbReference type="Proteomes" id="UP000654075">
    <property type="component" value="Unassembled WGS sequence"/>
</dbReference>
<feature type="region of interest" description="Disordered" evidence="1">
    <location>
        <begin position="379"/>
        <end position="402"/>
    </location>
</feature>
<sequence>RAPPAPAPPPPPRAIPCQSRDDLRTAKPPLGGGAAAASVVSARPPLAVPLQTKDVPDVPPPADKPPFKPAVPEPKMPPKAPSKAEADQKAMSAAVTAVAAEAQKQAELQLRKKTKKKQDPAVAKKAIAEKIAEEKEAADKVFLVCKVMQDKRPVLLADETLHEGNLRLFVPALLGAATTSVHWETAWQQMCLPEELRVQAGRLFLNRLLELAAGPPAEMAEKVANVIAFLSRGHRIKMKVVEEVLAGRLCSGGAGAPSSHPETWTVVSCLICHWLPQPKNAGWGWFRVGWSWMEWWKVTERLLAAAVAKEASEQAFTCLKSALLQMQEHGGGAGVFLRQPWTEERIGLLSSRLLALLLLPSGPGEIEKSQAQLTTKLLPVDLSGREEEQKASDSGQSSSDES</sequence>
<dbReference type="AlphaFoldDB" id="A0A813GEY4"/>